<feature type="region of interest" description="Disordered" evidence="1">
    <location>
        <begin position="417"/>
        <end position="454"/>
    </location>
</feature>
<dbReference type="EMBL" id="HG316456">
    <property type="protein sequence ID" value="CDF88736.1"/>
    <property type="molecule type" value="Genomic_DNA"/>
</dbReference>
<reference evidence="3" key="1">
    <citation type="journal article" date="2013" name="Genome Announc.">
        <title>Genome sequence of the food spoilage yeast Zygosaccharomyces bailii CLIB 213(T).</title>
        <authorList>
            <person name="Galeote V."/>
            <person name="Bigey F."/>
            <person name="Devillers H."/>
            <person name="Neuveglise C."/>
            <person name="Dequin S."/>
        </authorList>
    </citation>
    <scope>NUCLEOTIDE SEQUENCE [LARGE SCALE GENOMIC DNA]</scope>
    <source>
        <strain evidence="3">CLIB 213 / ATCC 58445 / CBS 680 / CCRC 21525 / NBRC 1098 / NCYC 1416 / NRRL Y-2227</strain>
    </source>
</reference>
<dbReference type="AlphaFoldDB" id="A0A8J2T5P7"/>
<feature type="compositionally biased region" description="Polar residues" evidence="1">
    <location>
        <begin position="679"/>
        <end position="692"/>
    </location>
</feature>
<feature type="compositionally biased region" description="Basic and acidic residues" evidence="1">
    <location>
        <begin position="628"/>
        <end position="658"/>
    </location>
</feature>
<feature type="region of interest" description="Disordered" evidence="1">
    <location>
        <begin position="368"/>
        <end position="388"/>
    </location>
</feature>
<dbReference type="Pfam" id="PF07964">
    <property type="entry name" value="Red1"/>
    <property type="match status" value="3"/>
</dbReference>
<feature type="region of interest" description="Disordered" evidence="1">
    <location>
        <begin position="628"/>
        <end position="692"/>
    </location>
</feature>
<proteinExistence type="predicted"/>
<dbReference type="InterPro" id="IPR012491">
    <property type="entry name" value="Red1/Rec10"/>
</dbReference>
<protein>
    <submittedName>
        <fullName evidence="2">ZYBA0S03-00760g1_1</fullName>
    </submittedName>
</protein>
<dbReference type="GO" id="GO:0007131">
    <property type="term" value="P:reciprocal meiotic recombination"/>
    <property type="evidence" value="ECO:0007669"/>
    <property type="project" value="InterPro"/>
</dbReference>
<dbReference type="Proteomes" id="UP000019375">
    <property type="component" value="Unassembled WGS sequence"/>
</dbReference>
<sequence length="805" mass="91978">MGPTEDEFRLTIHKLLGEKLKAQSIEKQILNCEINGETASQFLSLVRILIENICEDLEILYFIIRVGLKFLDAKLIDDSFWFSLMVCCHLLYFLLEQGLLVNSRDAWKCLALLLEIIYDAPRSKKTVIEMLREKFALKVGFLLDHLTDFQQGNYLVELLSNCFPRKHIEKPGAVLPPLLWDQRQEKNEAFFGSLDYPFRGKHADMQMTAFVLKMFGAQLENVVQVENISYGSSNENVDSGKRFRPLKQDMERGFCYIQAIHDGIYLYDGESLFLQLDRRHVRIVKTMKGCIRMKIATSSCIRSPNKMWANLFTKAKWFHFQLESIAACERVFQSITSYRKVSEVSTFLALNHIDEGLPQDAEPTKLPDQDAACKPQGAKNHLETPENSDAKIQTDEWDINLSSEFQGTTILREDAGHAWKGQLTPKNIDKKSPSLAAGSPKHNEESPLVLAQKRRRIRETNRTLELLRKELAQEDDCDASAIAETGKPNLERSPSLMITKSGNIADKRTGEQEKVAGQNGCVKTANEKGAKSIGRRDINVLDTIFSTPNSHKRVKRQRELKNYKPLVEVPSQEGPKVQTRNQRRKHRQQQQKALAKSAYHVVQEPENFEGDKRKHQLNVGEERKLTIQKNEGRDIKPLLNESLKKLPSTEHARREEVPFTKPLVSAESAAAPPPHVGANSPNENSNSSLDSTTIVDPLFNSIPNGFETSNAFTEKLQEQIFSSITVFSNELVRKMTIINKELNNKIVRELSEKYQNLFLELQKNFQSDTEEMFRFVGEIKEMLNLPEDKLVQTIRSRKFGYKPSI</sequence>
<dbReference type="OrthoDB" id="3980800at2759"/>
<organism evidence="2 3">
    <name type="scientific">Zygosaccharomyces bailii (strain CLIB 213 / ATCC 58445 / CBS 680 / BCRC 21525 / NBRC 1098 / NCYC 1416 / NRRL Y-2227)</name>
    <dbReference type="NCBI Taxonomy" id="1333698"/>
    <lineage>
        <taxon>Eukaryota</taxon>
        <taxon>Fungi</taxon>
        <taxon>Dikarya</taxon>
        <taxon>Ascomycota</taxon>
        <taxon>Saccharomycotina</taxon>
        <taxon>Saccharomycetes</taxon>
        <taxon>Saccharomycetales</taxon>
        <taxon>Saccharomycetaceae</taxon>
        <taxon>Zygosaccharomyces</taxon>
    </lineage>
</organism>
<evidence type="ECO:0000256" key="1">
    <source>
        <dbReference type="SAM" id="MobiDB-lite"/>
    </source>
</evidence>
<evidence type="ECO:0000313" key="2">
    <source>
        <dbReference type="EMBL" id="CDF88736.1"/>
    </source>
</evidence>
<gene>
    <name evidence="2" type="ORF">BN860_00760g</name>
</gene>
<evidence type="ECO:0000313" key="3">
    <source>
        <dbReference type="Proteomes" id="UP000019375"/>
    </source>
</evidence>
<name>A0A8J2T5P7_ZYGB2</name>
<keyword evidence="3" id="KW-1185">Reference proteome</keyword>
<accession>A0A8J2T5P7</accession>